<keyword evidence="2" id="KW-1185">Reference proteome</keyword>
<dbReference type="Pfam" id="PF05138">
    <property type="entry name" value="PaaA_PaaC"/>
    <property type="match status" value="1"/>
</dbReference>
<dbReference type="InterPro" id="IPR052703">
    <property type="entry name" value="Aromatic_CoA_ox/epox"/>
</dbReference>
<name>A0ABN5GZY1_9FIRM</name>
<dbReference type="InterPro" id="IPR012347">
    <property type="entry name" value="Ferritin-like"/>
</dbReference>
<gene>
    <name evidence="1" type="ORF">BXT84_08795</name>
</gene>
<evidence type="ECO:0000313" key="2">
    <source>
        <dbReference type="Proteomes" id="UP000325292"/>
    </source>
</evidence>
<dbReference type="NCBIfam" id="TIGR02158">
    <property type="entry name" value="PA_CoA_Oxy3"/>
    <property type="match status" value="1"/>
</dbReference>
<organism evidence="1 2">
    <name type="scientific">Sulfobacillus thermotolerans</name>
    <dbReference type="NCBI Taxonomy" id="338644"/>
    <lineage>
        <taxon>Bacteria</taxon>
        <taxon>Bacillati</taxon>
        <taxon>Bacillota</taxon>
        <taxon>Clostridia</taxon>
        <taxon>Eubacteriales</taxon>
        <taxon>Clostridiales Family XVII. Incertae Sedis</taxon>
        <taxon>Sulfobacillus</taxon>
    </lineage>
</organism>
<dbReference type="InterPro" id="IPR009078">
    <property type="entry name" value="Ferritin-like_SF"/>
</dbReference>
<dbReference type="EMBL" id="CP019454">
    <property type="protein sequence ID" value="AUW94035.1"/>
    <property type="molecule type" value="Genomic_DNA"/>
</dbReference>
<protein>
    <submittedName>
        <fullName evidence="1">Phenylacetate-CoA oxygenase subunit PaaI</fullName>
    </submittedName>
</protein>
<accession>A0ABN5GZY1</accession>
<dbReference type="SUPFAM" id="SSF47240">
    <property type="entry name" value="Ferritin-like"/>
    <property type="match status" value="1"/>
</dbReference>
<proteinExistence type="predicted"/>
<dbReference type="Gene3D" id="1.20.1260.10">
    <property type="match status" value="1"/>
</dbReference>
<sequence>MIVEILTDAERVALQRILIPVADDEWILGHRGSEWLGLAPDLEEDLALSSITQDNLGHAQLLYDIVADLGGYSADQWVYARSPSEWKHCQLVEMSRQDWADLVAGRFVYETFDEMRLQMLNLIAYQPLQAAVTKIRQEKMYHLQHFESWVDTLVLGGQSARQRILEALTDVYAQIGDMFVWEETNPGLDLWHLNETARGLPQKWVTRLQGKYESLGLPWHTRVIPQAESNGRLGQHAESFFPLWKEMTSVREIAPLSGW</sequence>
<dbReference type="InterPro" id="IPR011882">
    <property type="entry name" value="PaaC"/>
</dbReference>
<dbReference type="InterPro" id="IPR007814">
    <property type="entry name" value="PaaA_PaaC"/>
</dbReference>
<dbReference type="PANTHER" id="PTHR30458:SF0">
    <property type="entry name" value="1,2-PHENYLACETYL-COA EPOXIDASE, SUBUNIT C"/>
    <property type="match status" value="1"/>
</dbReference>
<evidence type="ECO:0000313" key="1">
    <source>
        <dbReference type="EMBL" id="AUW94035.1"/>
    </source>
</evidence>
<dbReference type="PANTHER" id="PTHR30458">
    <property type="entry name" value="PHENYLACETIC ACID DEGRADATION PROTEIN PAA"/>
    <property type="match status" value="1"/>
</dbReference>
<dbReference type="Proteomes" id="UP000325292">
    <property type="component" value="Chromosome"/>
</dbReference>
<reference evidence="1 2" key="1">
    <citation type="journal article" date="2019" name="Sci. Rep.">
        <title>Sulfobacillus thermotolerans: new insights into resistance and metabolic capacities of acidophilic chemolithotrophs.</title>
        <authorList>
            <person name="Panyushkina A.E."/>
            <person name="Babenko V.V."/>
            <person name="Nikitina A.S."/>
            <person name="Selezneva O.V."/>
            <person name="Tsaplina I.A."/>
            <person name="Letarova M.A."/>
            <person name="Kostryukova E.S."/>
            <person name="Letarov A.V."/>
        </authorList>
    </citation>
    <scope>NUCLEOTIDE SEQUENCE [LARGE SCALE GENOMIC DNA]</scope>
    <source>
        <strain evidence="1 2">Kr1</strain>
    </source>
</reference>